<sequence length="154" mass="16869">MWWIRVLKVHREPQGCYPWRKRHTERPHHHQTTSCSPRSIGSSEFLGPIAMRVVLNDSMCELKITHGCAAAAAAAAAAASAINGGGDVGATFVASSFLKWDALEEHHLSKHAVTELQEGDSSRRIVGNHIAKASWLKETVKLKASKLQRSILAV</sequence>
<reference evidence="1" key="1">
    <citation type="submission" date="2020-07" db="EMBL/GenBank/DDBJ databases">
        <authorList>
            <person name="Lin J."/>
        </authorList>
    </citation>
    <scope>NUCLEOTIDE SEQUENCE</scope>
</reference>
<name>A0A6V7PMT0_ANACO</name>
<protein>
    <submittedName>
        <fullName evidence="1">Uncharacterized protein</fullName>
    </submittedName>
</protein>
<accession>A0A6V7PMT0</accession>
<dbReference type="AlphaFoldDB" id="A0A6V7PMT0"/>
<gene>
    <name evidence="1" type="ORF">CB5_LOCUS15348</name>
</gene>
<organism evidence="1">
    <name type="scientific">Ananas comosus var. bracteatus</name>
    <name type="common">red pineapple</name>
    <dbReference type="NCBI Taxonomy" id="296719"/>
    <lineage>
        <taxon>Eukaryota</taxon>
        <taxon>Viridiplantae</taxon>
        <taxon>Streptophyta</taxon>
        <taxon>Embryophyta</taxon>
        <taxon>Tracheophyta</taxon>
        <taxon>Spermatophyta</taxon>
        <taxon>Magnoliopsida</taxon>
        <taxon>Liliopsida</taxon>
        <taxon>Poales</taxon>
        <taxon>Bromeliaceae</taxon>
        <taxon>Bromelioideae</taxon>
        <taxon>Ananas</taxon>
    </lineage>
</organism>
<dbReference type="EMBL" id="LR862149">
    <property type="protein sequence ID" value="CAD1832137.1"/>
    <property type="molecule type" value="Genomic_DNA"/>
</dbReference>
<evidence type="ECO:0000313" key="1">
    <source>
        <dbReference type="EMBL" id="CAD1832137.1"/>
    </source>
</evidence>
<proteinExistence type="predicted"/>